<keyword evidence="2" id="KW-0614">Plasmid</keyword>
<evidence type="ECO:0000256" key="1">
    <source>
        <dbReference type="SAM" id="MobiDB-lite"/>
    </source>
</evidence>
<dbReference type="AlphaFoldDB" id="A0A0A0UWW1"/>
<organism evidence="2">
    <name type="scientific">Bifidobacterium breve</name>
    <dbReference type="NCBI Taxonomy" id="1685"/>
    <lineage>
        <taxon>Bacteria</taxon>
        <taxon>Bacillati</taxon>
        <taxon>Actinomycetota</taxon>
        <taxon>Actinomycetes</taxon>
        <taxon>Bifidobacteriales</taxon>
        <taxon>Bifidobacteriaceae</taxon>
        <taxon>Bifidobacterium</taxon>
    </lineage>
</organism>
<reference evidence="2" key="1">
    <citation type="journal article" date="2015" name="Appl. Environ. Microbiol.">
        <title>Discovery of a conjugative megaplasmid in Bifidobacterium breve.</title>
        <authorList>
            <person name="Bottacini F."/>
            <person name="O'Connell Motherway M."/>
            <person name="Casey E."/>
            <person name="McDonnell B."/>
            <person name="Mahony J."/>
            <person name="Ventura M."/>
            <person name="van Sinderen D."/>
        </authorList>
    </citation>
    <scope>NUCLEOTIDE SEQUENCE</scope>
    <source>
        <strain evidence="2">JCM 7017</strain>
        <plasmid evidence="2">megaplasmid pMP7017</plasmid>
    </source>
</reference>
<name>A0A0A0UWW1_BIFBR</name>
<sequence>MGNTEETAAEETLEREGASNAGRGDMEPAREVQAPDGCPSPLEIRPYDPSADPDADYGANPRPMFKVNDYASAHLADGIDPNGYYMNTWD</sequence>
<protein>
    <submittedName>
        <fullName evidence="2">Uncharacterized protein</fullName>
    </submittedName>
</protein>
<dbReference type="RefSeq" id="WP_052791134.1">
    <property type="nucleotide sequence ID" value="NZ_JAWWYB010000005.1"/>
</dbReference>
<accession>A0A0A0UWW1</accession>
<geneLocation type="plasmid" evidence="2">
    <name>megaplasmid pMP7017</name>
</geneLocation>
<gene>
    <name evidence="2" type="ORF">B7017_p0225</name>
</gene>
<evidence type="ECO:0000313" key="2">
    <source>
        <dbReference type="EMBL" id="AIW55274.1"/>
    </source>
</evidence>
<dbReference type="EMBL" id="KM406416">
    <property type="protein sequence ID" value="AIW55274.1"/>
    <property type="molecule type" value="Genomic_DNA"/>
</dbReference>
<feature type="region of interest" description="Disordered" evidence="1">
    <location>
        <begin position="1"/>
        <end position="63"/>
    </location>
</feature>
<proteinExistence type="predicted"/>